<dbReference type="Pfam" id="PF04548">
    <property type="entry name" value="AIG1"/>
    <property type="match status" value="1"/>
</dbReference>
<accession>A0A3N0YVE1</accession>
<dbReference type="SUPFAM" id="SSF52540">
    <property type="entry name" value="P-loop containing nucleoside triphosphate hydrolases"/>
    <property type="match status" value="1"/>
</dbReference>
<dbReference type="PANTHER" id="PTHR10903">
    <property type="entry name" value="GTPASE, IMAP FAMILY MEMBER-RELATED"/>
    <property type="match status" value="1"/>
</dbReference>
<comment type="caution">
    <text evidence="5">The sequence shown here is derived from an EMBL/GenBank/DDBJ whole genome shotgun (WGS) entry which is preliminary data.</text>
</comment>
<sequence>MDSLGVNVIETAALGRPFQLGMLYDCRKDALIPGATHIDVGVRIVLLGKTGVGKSASGNTILRKTAFKSLLTSRSVTRECQKETSEFNRRRITVIDTPGLFDTEVDNDETWKEIVKCVSMAAPGPHVFLLVIPLGRFTQEEKDAVRMILETFGDKSRMHTMVLFTRGDDLRGTRVEEFIEDDDSLKNLI</sequence>
<gene>
    <name evidence="5" type="ORF">DPX16_1238</name>
</gene>
<organism evidence="5 6">
    <name type="scientific">Anabarilius grahami</name>
    <name type="common">Kanglang fish</name>
    <name type="synonym">Barilius grahami</name>
    <dbReference type="NCBI Taxonomy" id="495550"/>
    <lineage>
        <taxon>Eukaryota</taxon>
        <taxon>Metazoa</taxon>
        <taxon>Chordata</taxon>
        <taxon>Craniata</taxon>
        <taxon>Vertebrata</taxon>
        <taxon>Euteleostomi</taxon>
        <taxon>Actinopterygii</taxon>
        <taxon>Neopterygii</taxon>
        <taxon>Teleostei</taxon>
        <taxon>Ostariophysi</taxon>
        <taxon>Cypriniformes</taxon>
        <taxon>Xenocyprididae</taxon>
        <taxon>Xenocypridinae</taxon>
        <taxon>Xenocypridinae incertae sedis</taxon>
        <taxon>Anabarilius</taxon>
    </lineage>
</organism>
<proteinExistence type="inferred from homology"/>
<name>A0A3N0YVE1_ANAGA</name>
<dbReference type="FunFam" id="3.40.50.300:FF:000366">
    <property type="entry name" value="GTPase, IMAP family member 2"/>
    <property type="match status" value="1"/>
</dbReference>
<reference evidence="5 6" key="1">
    <citation type="submission" date="2018-10" db="EMBL/GenBank/DDBJ databases">
        <title>Genome assembly for a Yunnan-Guizhou Plateau 3E fish, Anabarilius grahami (Regan), and its evolutionary and genetic applications.</title>
        <authorList>
            <person name="Jiang W."/>
        </authorList>
    </citation>
    <scope>NUCLEOTIDE SEQUENCE [LARGE SCALE GENOMIC DNA]</scope>
    <source>
        <strain evidence="5">AG-KIZ</strain>
        <tissue evidence="5">Muscle</tissue>
    </source>
</reference>
<dbReference type="EMBL" id="RJVU01024950">
    <property type="protein sequence ID" value="ROL49871.1"/>
    <property type="molecule type" value="Genomic_DNA"/>
</dbReference>
<dbReference type="OrthoDB" id="8954335at2759"/>
<comment type="similarity">
    <text evidence="1">Belongs to the TRAFAC class TrmE-Era-EngA-EngB-Septin-like GTPase superfamily. AIG1/Toc34/Toc159-like paraseptin GTPase family. IAN subfamily.</text>
</comment>
<dbReference type="CDD" id="cd01852">
    <property type="entry name" value="AIG1"/>
    <property type="match status" value="1"/>
</dbReference>
<feature type="domain" description="AIG1-type G" evidence="4">
    <location>
        <begin position="39"/>
        <end position="189"/>
    </location>
</feature>
<dbReference type="InterPro" id="IPR027417">
    <property type="entry name" value="P-loop_NTPase"/>
</dbReference>
<dbReference type="PROSITE" id="PS51720">
    <property type="entry name" value="G_AIG1"/>
    <property type="match status" value="1"/>
</dbReference>
<evidence type="ECO:0000259" key="4">
    <source>
        <dbReference type="PROSITE" id="PS51720"/>
    </source>
</evidence>
<evidence type="ECO:0000256" key="3">
    <source>
        <dbReference type="ARBA" id="ARBA00023134"/>
    </source>
</evidence>
<keyword evidence="3" id="KW-0342">GTP-binding</keyword>
<evidence type="ECO:0000256" key="2">
    <source>
        <dbReference type="ARBA" id="ARBA00022741"/>
    </source>
</evidence>
<dbReference type="Proteomes" id="UP000281406">
    <property type="component" value="Unassembled WGS sequence"/>
</dbReference>
<evidence type="ECO:0000313" key="5">
    <source>
        <dbReference type="EMBL" id="ROL49871.1"/>
    </source>
</evidence>
<dbReference type="GO" id="GO:0005525">
    <property type="term" value="F:GTP binding"/>
    <property type="evidence" value="ECO:0007669"/>
    <property type="project" value="UniProtKB-KW"/>
</dbReference>
<dbReference type="InterPro" id="IPR045058">
    <property type="entry name" value="GIMA/IAN/Toc"/>
</dbReference>
<keyword evidence="2" id="KW-0547">Nucleotide-binding</keyword>
<dbReference type="InterPro" id="IPR006703">
    <property type="entry name" value="G_AIG1"/>
</dbReference>
<protein>
    <submittedName>
        <fullName evidence="5">GTPase IMAP family member 4</fullName>
    </submittedName>
</protein>
<evidence type="ECO:0000313" key="6">
    <source>
        <dbReference type="Proteomes" id="UP000281406"/>
    </source>
</evidence>
<dbReference type="PANTHER" id="PTHR10903:SF188">
    <property type="entry name" value="GTPASE IMAP FAMILY MEMBER 2-LIKE-RELATED"/>
    <property type="match status" value="1"/>
</dbReference>
<dbReference type="Gene3D" id="3.40.50.300">
    <property type="entry name" value="P-loop containing nucleotide triphosphate hydrolases"/>
    <property type="match status" value="1"/>
</dbReference>
<keyword evidence="6" id="KW-1185">Reference proteome</keyword>
<dbReference type="AlphaFoldDB" id="A0A3N0YVE1"/>
<evidence type="ECO:0000256" key="1">
    <source>
        <dbReference type="ARBA" id="ARBA00008535"/>
    </source>
</evidence>